<evidence type="ECO:0008006" key="6">
    <source>
        <dbReference type="Google" id="ProtNLM"/>
    </source>
</evidence>
<evidence type="ECO:0000313" key="4">
    <source>
        <dbReference type="EMBL" id="OIV38754.1"/>
    </source>
</evidence>
<evidence type="ECO:0000259" key="3">
    <source>
        <dbReference type="Pfam" id="PF23359"/>
    </source>
</evidence>
<comment type="caution">
    <text evidence="4">The sequence shown here is derived from an EMBL/GenBank/DDBJ whole genome shotgun (WGS) entry which is preliminary data.</text>
</comment>
<dbReference type="EMBL" id="MLCF01000013">
    <property type="protein sequence ID" value="OIV38754.1"/>
    <property type="molecule type" value="Genomic_DNA"/>
</dbReference>
<gene>
    <name evidence="4" type="ORF">BIV57_04095</name>
</gene>
<dbReference type="Pfam" id="PF23359">
    <property type="entry name" value="Lsr2_DNA-bd"/>
    <property type="match status" value="1"/>
</dbReference>
<dbReference type="STRING" id="1428644.BIV57_04095"/>
<accession>A0A1J7CGG4</accession>
<dbReference type="Pfam" id="PF11774">
    <property type="entry name" value="Lsr2"/>
    <property type="match status" value="1"/>
</dbReference>
<dbReference type="InterPro" id="IPR036625">
    <property type="entry name" value="E3-bd_dom_sf"/>
</dbReference>
<proteinExistence type="predicted"/>
<dbReference type="InterPro" id="IPR024412">
    <property type="entry name" value="Lsr2_dim_dom"/>
</dbReference>
<keyword evidence="1" id="KW-0238">DNA-binding</keyword>
<dbReference type="RefSeq" id="WP_071655290.1">
    <property type="nucleotide sequence ID" value="NZ_MLCF01000013.1"/>
</dbReference>
<protein>
    <recommendedName>
        <fullName evidence="6">Lsr2 family protein</fullName>
    </recommendedName>
</protein>
<evidence type="ECO:0000256" key="1">
    <source>
        <dbReference type="ARBA" id="ARBA00023125"/>
    </source>
</evidence>
<feature type="domain" description="Lsr2 dimerization" evidence="2">
    <location>
        <begin position="1"/>
        <end position="58"/>
    </location>
</feature>
<evidence type="ECO:0000259" key="2">
    <source>
        <dbReference type="Pfam" id="PF11774"/>
    </source>
</evidence>
<dbReference type="Gene3D" id="4.10.320.10">
    <property type="entry name" value="E3-binding domain"/>
    <property type="match status" value="1"/>
</dbReference>
<reference evidence="4 5" key="1">
    <citation type="submission" date="2016-10" db="EMBL/GenBank/DDBJ databases">
        <title>Genome sequence of Streptomyces gilvigriseus MUSC 26.</title>
        <authorList>
            <person name="Lee L.-H."/>
            <person name="Ser H.-L."/>
        </authorList>
    </citation>
    <scope>NUCLEOTIDE SEQUENCE [LARGE SCALE GENOMIC DNA]</scope>
    <source>
        <strain evidence="4 5">MUSC 26</strain>
    </source>
</reference>
<dbReference type="Proteomes" id="UP000243342">
    <property type="component" value="Unassembled WGS sequence"/>
</dbReference>
<dbReference type="InterPro" id="IPR042261">
    <property type="entry name" value="Lsr2-like_dimerization"/>
</dbReference>
<sequence length="104" mass="11355">MAQQVKTILVDDIDGSVASGTIRFGYQGVDYEIDLNDQHQKALSESVQEWIDNARRVGGRKITPKAPAASDTAAIRAWAAEHGYKVNARGRIAAEVVEAFRKAN</sequence>
<name>A0A1J7CGG4_9ACTN</name>
<feature type="domain" description="Lsr2 DNA-binding" evidence="3">
    <location>
        <begin position="68"/>
        <end position="103"/>
    </location>
</feature>
<organism evidence="4 5">
    <name type="scientific">Mangrovactinospora gilvigrisea</name>
    <dbReference type="NCBI Taxonomy" id="1428644"/>
    <lineage>
        <taxon>Bacteria</taxon>
        <taxon>Bacillati</taxon>
        <taxon>Actinomycetota</taxon>
        <taxon>Actinomycetes</taxon>
        <taxon>Kitasatosporales</taxon>
        <taxon>Streptomycetaceae</taxon>
        <taxon>Mangrovactinospora</taxon>
    </lineage>
</organism>
<dbReference type="Gene3D" id="3.30.60.230">
    <property type="entry name" value="Lsr2, dimerization domain"/>
    <property type="match status" value="1"/>
</dbReference>
<dbReference type="GO" id="GO:0016746">
    <property type="term" value="F:acyltransferase activity"/>
    <property type="evidence" value="ECO:0007669"/>
    <property type="project" value="InterPro"/>
</dbReference>
<dbReference type="OrthoDB" id="4113332at2"/>
<keyword evidence="5" id="KW-1185">Reference proteome</keyword>
<dbReference type="GO" id="GO:0003677">
    <property type="term" value="F:DNA binding"/>
    <property type="evidence" value="ECO:0007669"/>
    <property type="project" value="UniProtKB-KW"/>
</dbReference>
<dbReference type="AlphaFoldDB" id="A0A1J7CGG4"/>
<dbReference type="InterPro" id="IPR055370">
    <property type="entry name" value="Lsr2_DNA-bd"/>
</dbReference>
<evidence type="ECO:0000313" key="5">
    <source>
        <dbReference type="Proteomes" id="UP000243342"/>
    </source>
</evidence>